<name>A0A2K3KUT8_TRIPR</name>
<feature type="region of interest" description="Disordered" evidence="1">
    <location>
        <begin position="1"/>
        <end position="90"/>
    </location>
</feature>
<feature type="compositionally biased region" description="Basic and acidic residues" evidence="1">
    <location>
        <begin position="1"/>
        <end position="10"/>
    </location>
</feature>
<reference evidence="2 3" key="2">
    <citation type="journal article" date="2017" name="Front. Plant Sci.">
        <title>Gene Classification and Mining of Molecular Markers Useful in Red Clover (Trifolium pratense) Breeding.</title>
        <authorList>
            <person name="Istvanek J."/>
            <person name="Dluhosova J."/>
            <person name="Dluhos P."/>
            <person name="Patkova L."/>
            <person name="Nedelnik J."/>
            <person name="Repkova J."/>
        </authorList>
    </citation>
    <scope>NUCLEOTIDE SEQUENCE [LARGE SCALE GENOMIC DNA]</scope>
    <source>
        <strain evidence="3">cv. Tatra</strain>
        <tissue evidence="2">Young leaves</tissue>
    </source>
</reference>
<feature type="compositionally biased region" description="Low complexity" evidence="1">
    <location>
        <begin position="59"/>
        <end position="76"/>
    </location>
</feature>
<evidence type="ECO:0000313" key="3">
    <source>
        <dbReference type="Proteomes" id="UP000236291"/>
    </source>
</evidence>
<dbReference type="EMBL" id="ASHM01110961">
    <property type="protein sequence ID" value="PNX70040.1"/>
    <property type="molecule type" value="Genomic_DNA"/>
</dbReference>
<proteinExistence type="predicted"/>
<evidence type="ECO:0000313" key="2">
    <source>
        <dbReference type="EMBL" id="PNX70040.1"/>
    </source>
</evidence>
<dbReference type="Proteomes" id="UP000236291">
    <property type="component" value="Unassembled WGS sequence"/>
</dbReference>
<dbReference type="AlphaFoldDB" id="A0A2K3KUT8"/>
<organism evidence="2 3">
    <name type="scientific">Trifolium pratense</name>
    <name type="common">Red clover</name>
    <dbReference type="NCBI Taxonomy" id="57577"/>
    <lineage>
        <taxon>Eukaryota</taxon>
        <taxon>Viridiplantae</taxon>
        <taxon>Streptophyta</taxon>
        <taxon>Embryophyta</taxon>
        <taxon>Tracheophyta</taxon>
        <taxon>Spermatophyta</taxon>
        <taxon>Magnoliopsida</taxon>
        <taxon>eudicotyledons</taxon>
        <taxon>Gunneridae</taxon>
        <taxon>Pentapetalae</taxon>
        <taxon>rosids</taxon>
        <taxon>fabids</taxon>
        <taxon>Fabales</taxon>
        <taxon>Fabaceae</taxon>
        <taxon>Papilionoideae</taxon>
        <taxon>50 kb inversion clade</taxon>
        <taxon>NPAAA clade</taxon>
        <taxon>Hologalegina</taxon>
        <taxon>IRL clade</taxon>
        <taxon>Trifolieae</taxon>
        <taxon>Trifolium</taxon>
    </lineage>
</organism>
<feature type="compositionally biased region" description="Polar residues" evidence="1">
    <location>
        <begin position="29"/>
        <end position="52"/>
    </location>
</feature>
<evidence type="ECO:0000256" key="1">
    <source>
        <dbReference type="SAM" id="MobiDB-lite"/>
    </source>
</evidence>
<reference evidence="2 3" key="1">
    <citation type="journal article" date="2014" name="Am. J. Bot.">
        <title>Genome assembly and annotation for red clover (Trifolium pratense; Fabaceae).</title>
        <authorList>
            <person name="Istvanek J."/>
            <person name="Jaros M."/>
            <person name="Krenek A."/>
            <person name="Repkova J."/>
        </authorList>
    </citation>
    <scope>NUCLEOTIDE SEQUENCE [LARGE SCALE GENOMIC DNA]</scope>
    <source>
        <strain evidence="3">cv. Tatra</strain>
        <tissue evidence="2">Young leaves</tissue>
    </source>
</reference>
<sequence>CEKGRPDTKKPANLSRFGNPQRLKHESCKSQQICKRSENSVSRKTSHTQHQPPISGAKTNTSTSTPHHHTLATPPTQNRRSLRHTTPSLI</sequence>
<comment type="caution">
    <text evidence="2">The sequence shown here is derived from an EMBL/GenBank/DDBJ whole genome shotgun (WGS) entry which is preliminary data.</text>
</comment>
<protein>
    <submittedName>
        <fullName evidence="2">Uncharacterized protein</fullName>
    </submittedName>
</protein>
<gene>
    <name evidence="2" type="ORF">L195_g057055</name>
</gene>
<feature type="non-terminal residue" evidence="2">
    <location>
        <position position="1"/>
    </location>
</feature>
<accession>A0A2K3KUT8</accession>